<dbReference type="PROSITE" id="PS00356">
    <property type="entry name" value="HTH_LACI_1"/>
    <property type="match status" value="1"/>
</dbReference>
<feature type="domain" description="HTH lacI-type" evidence="4">
    <location>
        <begin position="7"/>
        <end position="61"/>
    </location>
</feature>
<dbReference type="Proteomes" id="UP000199408">
    <property type="component" value="Unassembled WGS sequence"/>
</dbReference>
<dbReference type="CDD" id="cd01392">
    <property type="entry name" value="HTH_LacI"/>
    <property type="match status" value="1"/>
</dbReference>
<dbReference type="STRING" id="47864.GA0070560_10637"/>
<sequence length="328" mass="34077">MRHLRTPTLADVARAAGVSVATASRALSGRGPVSAPTRADVLRAARALSYAPHPLAVSLARGEGHRIVVGIVAPAARILADQYATRLVTAAAREADRHDVGVSARWLRPGEHAVLDGLARDRSVRGLLLVNHDEALVAALPAGLRGRVTLVGPGFGGVPSHDVDTAAATAAAVRHLTATGRRRIAMLTGPAWVSSMRRPVDAYRACVREYGLPCRTATGGLTAATGGAGVRRVLRRWPDTDAVVAITDAVAIGALRVLADEGVRVPDDVAVTGFDDIPLAALGRPALTTATHPVERIAAGAVRTLMTGSGPADERVVHRSVPVRRESA</sequence>
<dbReference type="GO" id="GO:0003700">
    <property type="term" value="F:DNA-binding transcription factor activity"/>
    <property type="evidence" value="ECO:0007669"/>
    <property type="project" value="TreeGrafter"/>
</dbReference>
<dbReference type="Gene3D" id="3.40.50.2300">
    <property type="match status" value="2"/>
</dbReference>
<dbReference type="CDD" id="cd06267">
    <property type="entry name" value="PBP1_LacI_sugar_binding-like"/>
    <property type="match status" value="1"/>
</dbReference>
<evidence type="ECO:0000313" key="5">
    <source>
        <dbReference type="EMBL" id="SCG49504.1"/>
    </source>
</evidence>
<keyword evidence="3" id="KW-0804">Transcription</keyword>
<evidence type="ECO:0000256" key="3">
    <source>
        <dbReference type="ARBA" id="ARBA00023163"/>
    </source>
</evidence>
<dbReference type="InterPro" id="IPR000843">
    <property type="entry name" value="HTH_LacI"/>
</dbReference>
<evidence type="ECO:0000259" key="4">
    <source>
        <dbReference type="PROSITE" id="PS50932"/>
    </source>
</evidence>
<dbReference type="PROSITE" id="PS50932">
    <property type="entry name" value="HTH_LACI_2"/>
    <property type="match status" value="1"/>
</dbReference>
<keyword evidence="6" id="KW-1185">Reference proteome</keyword>
<evidence type="ECO:0000313" key="6">
    <source>
        <dbReference type="Proteomes" id="UP000199408"/>
    </source>
</evidence>
<dbReference type="RefSeq" id="WP_170839360.1">
    <property type="nucleotide sequence ID" value="NZ_FMDN01000006.1"/>
</dbReference>
<dbReference type="Gene3D" id="1.10.260.40">
    <property type="entry name" value="lambda repressor-like DNA-binding domains"/>
    <property type="match status" value="1"/>
</dbReference>
<dbReference type="InterPro" id="IPR010982">
    <property type="entry name" value="Lambda_DNA-bd_dom_sf"/>
</dbReference>
<dbReference type="GO" id="GO:0000976">
    <property type="term" value="F:transcription cis-regulatory region binding"/>
    <property type="evidence" value="ECO:0007669"/>
    <property type="project" value="TreeGrafter"/>
</dbReference>
<dbReference type="SUPFAM" id="SSF53822">
    <property type="entry name" value="Periplasmic binding protein-like I"/>
    <property type="match status" value="1"/>
</dbReference>
<dbReference type="SUPFAM" id="SSF47413">
    <property type="entry name" value="lambda repressor-like DNA-binding domains"/>
    <property type="match status" value="1"/>
</dbReference>
<dbReference type="PANTHER" id="PTHR30146:SF155">
    <property type="entry name" value="ALANINE RACEMASE"/>
    <property type="match status" value="1"/>
</dbReference>
<organism evidence="5 6">
    <name type="scientific">Micromonospora halophytica</name>
    <dbReference type="NCBI Taxonomy" id="47864"/>
    <lineage>
        <taxon>Bacteria</taxon>
        <taxon>Bacillati</taxon>
        <taxon>Actinomycetota</taxon>
        <taxon>Actinomycetes</taxon>
        <taxon>Micromonosporales</taxon>
        <taxon>Micromonosporaceae</taxon>
        <taxon>Micromonospora</taxon>
    </lineage>
</organism>
<protein>
    <submittedName>
        <fullName evidence="5">Transcriptional regulator, LacI family</fullName>
    </submittedName>
</protein>
<keyword evidence="1" id="KW-0805">Transcription regulation</keyword>
<dbReference type="SMART" id="SM00354">
    <property type="entry name" value="HTH_LACI"/>
    <property type="match status" value="1"/>
</dbReference>
<dbReference type="PANTHER" id="PTHR30146">
    <property type="entry name" value="LACI-RELATED TRANSCRIPTIONAL REPRESSOR"/>
    <property type="match status" value="1"/>
</dbReference>
<dbReference type="Pfam" id="PF00356">
    <property type="entry name" value="LacI"/>
    <property type="match status" value="1"/>
</dbReference>
<dbReference type="AlphaFoldDB" id="A0A1C5HU14"/>
<evidence type="ECO:0000256" key="2">
    <source>
        <dbReference type="ARBA" id="ARBA00023125"/>
    </source>
</evidence>
<dbReference type="InterPro" id="IPR028082">
    <property type="entry name" value="Peripla_BP_I"/>
</dbReference>
<keyword evidence="2" id="KW-0238">DNA-binding</keyword>
<proteinExistence type="predicted"/>
<dbReference type="InterPro" id="IPR046335">
    <property type="entry name" value="LacI/GalR-like_sensor"/>
</dbReference>
<accession>A0A1C5HU14</accession>
<name>A0A1C5HU14_9ACTN</name>
<reference evidence="6" key="1">
    <citation type="submission" date="2016-06" db="EMBL/GenBank/DDBJ databases">
        <authorList>
            <person name="Varghese N."/>
        </authorList>
    </citation>
    <scope>NUCLEOTIDE SEQUENCE [LARGE SCALE GENOMIC DNA]</scope>
    <source>
        <strain evidence="6">DSM 43171</strain>
    </source>
</reference>
<gene>
    <name evidence="5" type="ORF">GA0070560_10637</name>
</gene>
<dbReference type="Pfam" id="PF13377">
    <property type="entry name" value="Peripla_BP_3"/>
    <property type="match status" value="1"/>
</dbReference>
<dbReference type="EMBL" id="FMDN01000006">
    <property type="protein sequence ID" value="SCG49504.1"/>
    <property type="molecule type" value="Genomic_DNA"/>
</dbReference>
<evidence type="ECO:0000256" key="1">
    <source>
        <dbReference type="ARBA" id="ARBA00023015"/>
    </source>
</evidence>